<feature type="chain" id="PRO_5043813202" description="DUF4440 domain-containing protein" evidence="1">
    <location>
        <begin position="24"/>
        <end position="164"/>
    </location>
</feature>
<evidence type="ECO:0000313" key="2">
    <source>
        <dbReference type="EMBL" id="MEJ8566491.1"/>
    </source>
</evidence>
<dbReference type="RefSeq" id="WP_354693809.1">
    <property type="nucleotide sequence ID" value="NZ_JAZHOG010000001.1"/>
</dbReference>
<keyword evidence="1" id="KW-0732">Signal</keyword>
<evidence type="ECO:0000256" key="1">
    <source>
        <dbReference type="SAM" id="SignalP"/>
    </source>
</evidence>
<protein>
    <recommendedName>
        <fullName evidence="4">DUF4440 domain-containing protein</fullName>
    </recommendedName>
</protein>
<organism evidence="2 3">
    <name type="scientific">Elongatibacter sediminis</name>
    <dbReference type="NCBI Taxonomy" id="3119006"/>
    <lineage>
        <taxon>Bacteria</taxon>
        <taxon>Pseudomonadati</taxon>
        <taxon>Pseudomonadota</taxon>
        <taxon>Gammaproteobacteria</taxon>
        <taxon>Chromatiales</taxon>
        <taxon>Wenzhouxiangellaceae</taxon>
        <taxon>Elongatibacter</taxon>
    </lineage>
</organism>
<name>A0AAW9RAJ9_9GAMM</name>
<dbReference type="Proteomes" id="UP001359886">
    <property type="component" value="Unassembled WGS sequence"/>
</dbReference>
<dbReference type="AlphaFoldDB" id="A0AAW9RAJ9"/>
<dbReference type="InterPro" id="IPR032710">
    <property type="entry name" value="NTF2-like_dom_sf"/>
</dbReference>
<gene>
    <name evidence="2" type="ORF">V3330_02530</name>
</gene>
<sequence>MRYTPAKIFCLLLASACIPNVFADQNAVQAELDAFWSEVARTVREGDFDAYRRTYHPDAVLVSGPNGASEPITDSFVRWESGFAETREQGMKVDLDFRFVARLNSPTTAHETGLFRYAATDRDGNKEITFFHFQALLIKRKNWKTMMEYQVGLATEAEWNAAGE</sequence>
<proteinExistence type="predicted"/>
<keyword evidence="3" id="KW-1185">Reference proteome</keyword>
<evidence type="ECO:0008006" key="4">
    <source>
        <dbReference type="Google" id="ProtNLM"/>
    </source>
</evidence>
<feature type="signal peptide" evidence="1">
    <location>
        <begin position="1"/>
        <end position="23"/>
    </location>
</feature>
<dbReference type="Gene3D" id="3.10.450.50">
    <property type="match status" value="1"/>
</dbReference>
<accession>A0AAW9RAJ9</accession>
<dbReference type="EMBL" id="JAZHOG010000001">
    <property type="protein sequence ID" value="MEJ8566491.1"/>
    <property type="molecule type" value="Genomic_DNA"/>
</dbReference>
<dbReference type="SUPFAM" id="SSF54427">
    <property type="entry name" value="NTF2-like"/>
    <property type="match status" value="1"/>
</dbReference>
<comment type="caution">
    <text evidence="2">The sequence shown here is derived from an EMBL/GenBank/DDBJ whole genome shotgun (WGS) entry which is preliminary data.</text>
</comment>
<reference evidence="2 3" key="1">
    <citation type="submission" date="2024-02" db="EMBL/GenBank/DDBJ databases">
        <title>A novel Wenzhouxiangellaceae bacterium, isolated from coastal sediments.</title>
        <authorList>
            <person name="Du Z.-J."/>
            <person name="Ye Y.-Q."/>
            <person name="Zhang X.-Y."/>
        </authorList>
    </citation>
    <scope>NUCLEOTIDE SEQUENCE [LARGE SCALE GENOMIC DNA]</scope>
    <source>
        <strain evidence="2 3">CH-27</strain>
    </source>
</reference>
<evidence type="ECO:0000313" key="3">
    <source>
        <dbReference type="Proteomes" id="UP001359886"/>
    </source>
</evidence>